<evidence type="ECO:0000256" key="1">
    <source>
        <dbReference type="SAM" id="MobiDB-lite"/>
    </source>
</evidence>
<feature type="compositionally biased region" description="Basic and acidic residues" evidence="1">
    <location>
        <begin position="706"/>
        <end position="719"/>
    </location>
</feature>
<dbReference type="GO" id="GO:0004674">
    <property type="term" value="F:protein serine/threonine kinase activity"/>
    <property type="evidence" value="ECO:0007669"/>
    <property type="project" value="TreeGrafter"/>
</dbReference>
<protein>
    <recommendedName>
        <fullName evidence="6">Protein kinase domain-containing protein</fullName>
    </recommendedName>
</protein>
<dbReference type="PANTHER" id="PTHR44329:SF214">
    <property type="entry name" value="PROTEIN KINASE DOMAIN-CONTAINING PROTEIN"/>
    <property type="match status" value="1"/>
</dbReference>
<dbReference type="SUPFAM" id="SSF56112">
    <property type="entry name" value="Protein kinase-like (PK-like)"/>
    <property type="match status" value="1"/>
</dbReference>
<dbReference type="Gene3D" id="1.10.510.10">
    <property type="entry name" value="Transferase(Phosphotransferase) domain 1"/>
    <property type="match status" value="1"/>
</dbReference>
<dbReference type="SUPFAM" id="SSF54695">
    <property type="entry name" value="POZ domain"/>
    <property type="match status" value="1"/>
</dbReference>
<dbReference type="PROSITE" id="PS50011">
    <property type="entry name" value="PROTEIN_KINASE_DOM"/>
    <property type="match status" value="1"/>
</dbReference>
<evidence type="ECO:0000259" key="2">
    <source>
        <dbReference type="PROSITE" id="PS50011"/>
    </source>
</evidence>
<dbReference type="InterPro" id="IPR011333">
    <property type="entry name" value="SKP1/BTB/POZ_sf"/>
</dbReference>
<dbReference type="GO" id="GO:0005524">
    <property type="term" value="F:ATP binding"/>
    <property type="evidence" value="ECO:0007669"/>
    <property type="project" value="InterPro"/>
</dbReference>
<dbReference type="Pfam" id="PF00069">
    <property type="entry name" value="Pkinase"/>
    <property type="match status" value="1"/>
</dbReference>
<dbReference type="PROSITE" id="PS50097">
    <property type="entry name" value="BTB"/>
    <property type="match status" value="1"/>
</dbReference>
<dbReference type="Gene3D" id="3.30.710.10">
    <property type="entry name" value="Potassium Channel Kv1.1, Chain A"/>
    <property type="match status" value="1"/>
</dbReference>
<evidence type="ECO:0008006" key="6">
    <source>
        <dbReference type="Google" id="ProtNLM"/>
    </source>
</evidence>
<reference evidence="4 5" key="1">
    <citation type="submission" date="2014-04" db="EMBL/GenBank/DDBJ databases">
        <authorList>
            <consortium name="DOE Joint Genome Institute"/>
            <person name="Kuo A."/>
            <person name="Zuccaro A."/>
            <person name="Kohler A."/>
            <person name="Nagy L.G."/>
            <person name="Floudas D."/>
            <person name="Copeland A."/>
            <person name="Barry K.W."/>
            <person name="Cichocki N."/>
            <person name="Veneault-Fourrey C."/>
            <person name="LaButti K."/>
            <person name="Lindquist E.A."/>
            <person name="Lipzen A."/>
            <person name="Lundell T."/>
            <person name="Morin E."/>
            <person name="Murat C."/>
            <person name="Sun H."/>
            <person name="Tunlid A."/>
            <person name="Henrissat B."/>
            <person name="Grigoriev I.V."/>
            <person name="Hibbett D.S."/>
            <person name="Martin F."/>
            <person name="Nordberg H.P."/>
            <person name="Cantor M.N."/>
            <person name="Hua S.X."/>
        </authorList>
    </citation>
    <scope>NUCLEOTIDE SEQUENCE [LARGE SCALE GENOMIC DNA]</scope>
    <source>
        <strain evidence="4 5">MAFF 305830</strain>
    </source>
</reference>
<dbReference type="OrthoDB" id="2130750at2759"/>
<evidence type="ECO:0000313" key="4">
    <source>
        <dbReference type="EMBL" id="KIM26258.1"/>
    </source>
</evidence>
<organism evidence="4 5">
    <name type="scientific">Serendipita vermifera MAFF 305830</name>
    <dbReference type="NCBI Taxonomy" id="933852"/>
    <lineage>
        <taxon>Eukaryota</taxon>
        <taxon>Fungi</taxon>
        <taxon>Dikarya</taxon>
        <taxon>Basidiomycota</taxon>
        <taxon>Agaricomycotina</taxon>
        <taxon>Agaricomycetes</taxon>
        <taxon>Sebacinales</taxon>
        <taxon>Serendipitaceae</taxon>
        <taxon>Serendipita</taxon>
    </lineage>
</organism>
<reference evidence="5" key="2">
    <citation type="submission" date="2015-01" db="EMBL/GenBank/DDBJ databases">
        <title>Evolutionary Origins and Diversification of the Mycorrhizal Mutualists.</title>
        <authorList>
            <consortium name="DOE Joint Genome Institute"/>
            <consortium name="Mycorrhizal Genomics Consortium"/>
            <person name="Kohler A."/>
            <person name="Kuo A."/>
            <person name="Nagy L.G."/>
            <person name="Floudas D."/>
            <person name="Copeland A."/>
            <person name="Barry K.W."/>
            <person name="Cichocki N."/>
            <person name="Veneault-Fourrey C."/>
            <person name="LaButti K."/>
            <person name="Lindquist E.A."/>
            <person name="Lipzen A."/>
            <person name="Lundell T."/>
            <person name="Morin E."/>
            <person name="Murat C."/>
            <person name="Riley R."/>
            <person name="Ohm R."/>
            <person name="Sun H."/>
            <person name="Tunlid A."/>
            <person name="Henrissat B."/>
            <person name="Grigoriev I.V."/>
            <person name="Hibbett D.S."/>
            <person name="Martin F."/>
        </authorList>
    </citation>
    <scope>NUCLEOTIDE SEQUENCE [LARGE SCALE GENOMIC DNA]</scope>
    <source>
        <strain evidence="5">MAFF 305830</strain>
    </source>
</reference>
<dbReference type="HOGENOM" id="CLU_282307_0_0_1"/>
<dbReference type="AlphaFoldDB" id="A0A0C2WIP7"/>
<dbReference type="InterPro" id="IPR011009">
    <property type="entry name" value="Kinase-like_dom_sf"/>
</dbReference>
<feature type="domain" description="Protein kinase" evidence="2">
    <location>
        <begin position="827"/>
        <end position="1103"/>
    </location>
</feature>
<dbReference type="Pfam" id="PF00651">
    <property type="entry name" value="BTB"/>
    <property type="match status" value="1"/>
</dbReference>
<name>A0A0C2WIP7_SERVB</name>
<gene>
    <name evidence="4" type="ORF">M408DRAFT_330643</name>
</gene>
<dbReference type="InterPro" id="IPR000210">
    <property type="entry name" value="BTB/POZ_dom"/>
</dbReference>
<feature type="region of interest" description="Disordered" evidence="1">
    <location>
        <begin position="631"/>
        <end position="676"/>
    </location>
</feature>
<feature type="region of interest" description="Disordered" evidence="1">
    <location>
        <begin position="688"/>
        <end position="736"/>
    </location>
</feature>
<sequence length="1107" mass="123938">MALALPKSKLYEANSQSTSVWQSDLKKLFHHARERYADVVWKVIAEGETEGEEVYGHKAIVYARAPTTFQATYFSFRHAPPATPDPYGPDQSSYSLHIDPPPPSESLMRDYDHLRGGSPAPSQMQGTLLRLTASINPAFFSKELEYLYTAQGMGEAFEFLFDAPEQRDFNESEEDRMDKLRKDLCYMWRSRLFSDVRIALTGDFRPPDAPPDVEDNAGVFFSHRFILVSRSPYFHKALQPSFQPSTAPIDGTTLTLELPSTAFTPSSLHWALGFMYAGTLYFSHRTFDLDTAFAIVRSAQYLLIATMCVEIEAHIVEEMVHGLFHAYLTFDEYEKITAGKWGVGGCRCRQCRRRVPRVLEFALAPDISNKILERGSRRALIGMFGEGWCSSEFANLSTELRAFLLKGVEKRTTPQNLFPLLFAAEAALARLEMVNDIWAETVEELIVKARKTIDEVLCDSSESVFEQQEWLEIMESDGAQFQDMDRVEWIMQSLVRGLKDINAPRVYQTVVSAILLRPHPTDTVATLLPSQSPVRSRVESTRTQILGWIKKQRMNIRMVSGFDTIERWTLKEIAHELEMNIQDLKNGTSTKGAATRTGLRETLPKDKLEQDMEALNITTTSMRANVLNRNMATLNEPQRKDAVQSSIRSHPYEIKARNSNGDAERDSFATSTSSLSSARSLMYPDVELPTASTPATPKLTGATLSRSDHLATASEDHRARSPTVSTNPPAGDVSGRRVIATSTTSAADSSAAGRPKSIAASVKSSITTTSIIQQQQQVPTAARVNSMEWQSAKFEQLGATRPEFFGVDISEITHETDPYDLTGQVDIQDMNPKFKGNYSSVFQGGLNDKPVAVKVIQSRAKTSTIRRKILREKTVWILMKHPNILPFYGYTEGLTIGQLKTPFGALISPWYENGDAGKFLEEHGERLSKDDRTALWKSVIDGVTYLHQHQPAIIHGDLKPGNVIIDDSGCPRICDFGLAQIFYDEPGSGMTTTTEHTGTDRYLAPELLTEDVDIRPTAASDVYALGCLGLEFIYLQMPYSHRRNNLRGFIYMDIKKGIPPATDCDIQSSLTWSMIKSCWDRRPEARPSAFIMANILATSMPIRTAET</sequence>
<accession>A0A0C2WIP7</accession>
<dbReference type="CDD" id="cd18186">
    <property type="entry name" value="BTB_POZ_ZBTB_KLHL-like"/>
    <property type="match status" value="1"/>
</dbReference>
<keyword evidence="5" id="KW-1185">Reference proteome</keyword>
<evidence type="ECO:0000313" key="5">
    <source>
        <dbReference type="Proteomes" id="UP000054097"/>
    </source>
</evidence>
<feature type="domain" description="BTB" evidence="3">
    <location>
        <begin position="194"/>
        <end position="284"/>
    </location>
</feature>
<dbReference type="CDD" id="cd00180">
    <property type="entry name" value="PKc"/>
    <property type="match status" value="1"/>
</dbReference>
<dbReference type="STRING" id="933852.A0A0C2WIP7"/>
<dbReference type="EMBL" id="KN824307">
    <property type="protein sequence ID" value="KIM26258.1"/>
    <property type="molecule type" value="Genomic_DNA"/>
</dbReference>
<dbReference type="InterPro" id="IPR000719">
    <property type="entry name" value="Prot_kinase_dom"/>
</dbReference>
<dbReference type="Proteomes" id="UP000054097">
    <property type="component" value="Unassembled WGS sequence"/>
</dbReference>
<dbReference type="InterPro" id="IPR051681">
    <property type="entry name" value="Ser/Thr_Kinases-Pseudokinases"/>
</dbReference>
<dbReference type="PANTHER" id="PTHR44329">
    <property type="entry name" value="SERINE/THREONINE-PROTEIN KINASE TNNI3K-RELATED"/>
    <property type="match status" value="1"/>
</dbReference>
<feature type="compositionally biased region" description="Basic and acidic residues" evidence="1">
    <location>
        <begin position="650"/>
        <end position="667"/>
    </location>
</feature>
<proteinExistence type="predicted"/>
<dbReference type="PROSITE" id="PS00108">
    <property type="entry name" value="PROTEIN_KINASE_ST"/>
    <property type="match status" value="1"/>
</dbReference>
<dbReference type="InterPro" id="IPR008271">
    <property type="entry name" value="Ser/Thr_kinase_AS"/>
</dbReference>
<dbReference type="SMART" id="SM00220">
    <property type="entry name" value="S_TKc"/>
    <property type="match status" value="1"/>
</dbReference>
<evidence type="ECO:0000259" key="3">
    <source>
        <dbReference type="PROSITE" id="PS50097"/>
    </source>
</evidence>